<dbReference type="InterPro" id="IPR013785">
    <property type="entry name" value="Aldolase_TIM"/>
</dbReference>
<dbReference type="InterPro" id="IPR006638">
    <property type="entry name" value="Elp3/MiaA/NifB-like_rSAM"/>
</dbReference>
<evidence type="ECO:0000256" key="1">
    <source>
        <dbReference type="ARBA" id="ARBA00022691"/>
    </source>
</evidence>
<dbReference type="GO" id="GO:0046872">
    <property type="term" value="F:metal ion binding"/>
    <property type="evidence" value="ECO:0007669"/>
    <property type="project" value="UniProtKB-KW"/>
</dbReference>
<dbReference type="Pfam" id="PF04055">
    <property type="entry name" value="Radical_SAM"/>
    <property type="match status" value="1"/>
</dbReference>
<keyword evidence="3" id="KW-0408">Iron</keyword>
<organism evidence="6 7">
    <name type="scientific">Candidatus Desulfacyla euxinica</name>
    <dbReference type="NCBI Taxonomy" id="2841693"/>
    <lineage>
        <taxon>Bacteria</taxon>
        <taxon>Deltaproteobacteria</taxon>
        <taxon>Candidatus Desulfacyla</taxon>
    </lineage>
</organism>
<comment type="caution">
    <text evidence="6">The sequence shown here is derived from an EMBL/GenBank/DDBJ whole genome shotgun (WGS) entry which is preliminary data.</text>
</comment>
<accession>A0A8J6N1N9</accession>
<keyword evidence="2" id="KW-0479">Metal-binding</keyword>
<dbReference type="Gene3D" id="3.20.20.70">
    <property type="entry name" value="Aldolase class I"/>
    <property type="match status" value="1"/>
</dbReference>
<dbReference type="Proteomes" id="UP000650524">
    <property type="component" value="Unassembled WGS sequence"/>
</dbReference>
<dbReference type="SFLD" id="SFLDG01098">
    <property type="entry name" value="Uncharacterised_Radical_SAM_Su"/>
    <property type="match status" value="1"/>
</dbReference>
<dbReference type="GO" id="GO:0051536">
    <property type="term" value="F:iron-sulfur cluster binding"/>
    <property type="evidence" value="ECO:0007669"/>
    <property type="project" value="UniProtKB-KW"/>
</dbReference>
<evidence type="ECO:0000256" key="3">
    <source>
        <dbReference type="ARBA" id="ARBA00023004"/>
    </source>
</evidence>
<sequence length="345" mass="38109">MGSPETVRLSIAAAMTLGFRRGKFFRNAKLGCINLLMEYDRGCIANCLYCGQAKEIADGPDCRSLIRVEWPSYPLKDVIKAINASALKNRFIQRVCISSLTSPKAPEDLISIVRKVKSGTSLKVSTLITPTSFTKPHFESIKAAGVQNITIAVDAATEGLFDRLRGKGAGGPHRWDRYLKGVEEAVMVMGNGRKSVGIHLIIGLGETEEEAAGLIQRCYDMGVSVHLFSFYPENGTGLEDWTQPPIEQYRKVQLVRHLIDRGLSRFEKMKFESGALKEFGLPENELLSIVRNGKAFMTTGCTGCNRPFANETPTQAMKGLLRNYPFPPNAQDILTIEKQTEMAVS</sequence>
<dbReference type="InterPro" id="IPR058240">
    <property type="entry name" value="rSAM_sf"/>
</dbReference>
<evidence type="ECO:0000313" key="6">
    <source>
        <dbReference type="EMBL" id="MBC8177914.1"/>
    </source>
</evidence>
<dbReference type="GO" id="GO:0003824">
    <property type="term" value="F:catalytic activity"/>
    <property type="evidence" value="ECO:0007669"/>
    <property type="project" value="InterPro"/>
</dbReference>
<dbReference type="SUPFAM" id="SSF102114">
    <property type="entry name" value="Radical SAM enzymes"/>
    <property type="match status" value="1"/>
</dbReference>
<dbReference type="EMBL" id="JACNJD010000244">
    <property type="protein sequence ID" value="MBC8177914.1"/>
    <property type="molecule type" value="Genomic_DNA"/>
</dbReference>
<dbReference type="InterPro" id="IPR007197">
    <property type="entry name" value="rSAM"/>
</dbReference>
<protein>
    <submittedName>
        <fullName evidence="6">Radical SAM protein</fullName>
    </submittedName>
</protein>
<dbReference type="SFLD" id="SFLDS00029">
    <property type="entry name" value="Radical_SAM"/>
    <property type="match status" value="1"/>
</dbReference>
<evidence type="ECO:0000256" key="4">
    <source>
        <dbReference type="ARBA" id="ARBA00023014"/>
    </source>
</evidence>
<proteinExistence type="predicted"/>
<dbReference type="CDD" id="cd01335">
    <property type="entry name" value="Radical_SAM"/>
    <property type="match status" value="1"/>
</dbReference>
<evidence type="ECO:0000256" key="2">
    <source>
        <dbReference type="ARBA" id="ARBA00022723"/>
    </source>
</evidence>
<name>A0A8J6N1N9_9DELT</name>
<dbReference type="PROSITE" id="PS51918">
    <property type="entry name" value="RADICAL_SAM"/>
    <property type="match status" value="1"/>
</dbReference>
<reference evidence="6 7" key="1">
    <citation type="submission" date="2020-08" db="EMBL/GenBank/DDBJ databases">
        <title>Bridging the membrane lipid divide: bacteria of the FCB group superphylum have the potential to synthesize archaeal ether lipids.</title>
        <authorList>
            <person name="Villanueva L."/>
            <person name="Von Meijenfeldt F.A.B."/>
            <person name="Westbye A.B."/>
            <person name="Yadav S."/>
            <person name="Hopmans E.C."/>
            <person name="Dutilh B.E."/>
            <person name="Sinninghe Damste J.S."/>
        </authorList>
    </citation>
    <scope>NUCLEOTIDE SEQUENCE [LARGE SCALE GENOMIC DNA]</scope>
    <source>
        <strain evidence="6">NIOZ-UU27</strain>
    </source>
</reference>
<dbReference type="SMART" id="SM00729">
    <property type="entry name" value="Elp3"/>
    <property type="match status" value="1"/>
</dbReference>
<evidence type="ECO:0000259" key="5">
    <source>
        <dbReference type="PROSITE" id="PS51918"/>
    </source>
</evidence>
<evidence type="ECO:0000313" key="7">
    <source>
        <dbReference type="Proteomes" id="UP000650524"/>
    </source>
</evidence>
<keyword evidence="1" id="KW-0949">S-adenosyl-L-methionine</keyword>
<gene>
    <name evidence="6" type="ORF">H8E19_10965</name>
</gene>
<feature type="domain" description="Radical SAM core" evidence="5">
    <location>
        <begin position="29"/>
        <end position="264"/>
    </location>
</feature>
<keyword evidence="4" id="KW-0411">Iron-sulfur</keyword>
<dbReference type="AlphaFoldDB" id="A0A8J6N1N9"/>